<reference evidence="8" key="1">
    <citation type="submission" date="2020-11" db="EMBL/GenBank/DDBJ databases">
        <title>Sequencing the genomes of 1000 actinobacteria strains.</title>
        <authorList>
            <person name="Klenk H.-P."/>
        </authorList>
    </citation>
    <scope>NUCLEOTIDE SEQUENCE</scope>
    <source>
        <strain evidence="8">DSM 45356</strain>
    </source>
</reference>
<feature type="transmembrane region" description="Helical" evidence="6">
    <location>
        <begin position="43"/>
        <end position="59"/>
    </location>
</feature>
<dbReference type="Proteomes" id="UP000622552">
    <property type="component" value="Unassembled WGS sequence"/>
</dbReference>
<dbReference type="GO" id="GO:0004673">
    <property type="term" value="F:protein histidine kinase activity"/>
    <property type="evidence" value="ECO:0007669"/>
    <property type="project" value="UniProtKB-EC"/>
</dbReference>
<feature type="transmembrane region" description="Helical" evidence="6">
    <location>
        <begin position="144"/>
        <end position="165"/>
    </location>
</feature>
<keyword evidence="4 8" id="KW-0418">Kinase</keyword>
<evidence type="ECO:0000256" key="4">
    <source>
        <dbReference type="ARBA" id="ARBA00022777"/>
    </source>
</evidence>
<evidence type="ECO:0000256" key="1">
    <source>
        <dbReference type="ARBA" id="ARBA00000085"/>
    </source>
</evidence>
<evidence type="ECO:0000256" key="6">
    <source>
        <dbReference type="SAM" id="Phobius"/>
    </source>
</evidence>
<feature type="domain" description="Histidine kinase/HSP90-like ATPase" evidence="7">
    <location>
        <begin position="287"/>
        <end position="373"/>
    </location>
</feature>
<dbReference type="Pfam" id="PF02518">
    <property type="entry name" value="HATPase_c"/>
    <property type="match status" value="1"/>
</dbReference>
<dbReference type="EMBL" id="JADOUF010000001">
    <property type="protein sequence ID" value="MBG6135526.1"/>
    <property type="molecule type" value="Genomic_DNA"/>
</dbReference>
<evidence type="ECO:0000313" key="8">
    <source>
        <dbReference type="EMBL" id="MBG6135526.1"/>
    </source>
</evidence>
<evidence type="ECO:0000259" key="7">
    <source>
        <dbReference type="Pfam" id="PF02518"/>
    </source>
</evidence>
<dbReference type="SUPFAM" id="SSF55874">
    <property type="entry name" value="ATPase domain of HSP90 chaperone/DNA topoisomerase II/histidine kinase"/>
    <property type="match status" value="1"/>
</dbReference>
<dbReference type="EC" id="2.7.13.3" evidence="2"/>
<evidence type="ECO:0000256" key="3">
    <source>
        <dbReference type="ARBA" id="ARBA00022679"/>
    </source>
</evidence>
<keyword evidence="6" id="KW-0812">Transmembrane</keyword>
<dbReference type="AlphaFoldDB" id="A0A8J7GRB1"/>
<dbReference type="InterPro" id="IPR036890">
    <property type="entry name" value="HATPase_C_sf"/>
</dbReference>
<keyword evidence="9" id="KW-1185">Reference proteome</keyword>
<keyword evidence="3" id="KW-0808">Transferase</keyword>
<evidence type="ECO:0000313" key="9">
    <source>
        <dbReference type="Proteomes" id="UP000622552"/>
    </source>
</evidence>
<feature type="transmembrane region" description="Helical" evidence="6">
    <location>
        <begin position="9"/>
        <end position="31"/>
    </location>
</feature>
<dbReference type="PANTHER" id="PTHR24421:SF10">
    <property type="entry name" value="NITRATE_NITRITE SENSOR PROTEIN NARQ"/>
    <property type="match status" value="1"/>
</dbReference>
<sequence length="374" mass="39200">MTGRQRAEVFMVVATGCYRLSHVVAGLLLLVQDAVAGRATPREYVICAVGAVWSAALFAHTWRRGWFATGAVWTDVALCGLLAPATAAIWPAAVKLPWAVPLGNSAAAIVGVRLRPVPAALVVAGIAAVDCFVLYRSGVAPGGVAVHANSVIFSAVLTRVFWWYLSRQGELLDAATRRALDAEATRSAERARFAERAAQYRALHDTVLSTLTAIARGGVDVNAGAVRERCAREADYLRRLLVRGAQEDPGGLTEHLERVIRSVECLGLRVVAQYGELPGELPPAVAAALGEAAGEALNNVLRHSGTPEAWVSASGGAGGVVVTVTDRGRGFAADATPGLGLRASVHDRVAEVGGGVRIDSAPGDGTWVELRWPA</sequence>
<dbReference type="PANTHER" id="PTHR24421">
    <property type="entry name" value="NITRATE/NITRITE SENSOR PROTEIN NARX-RELATED"/>
    <property type="match status" value="1"/>
</dbReference>
<comment type="caution">
    <text evidence="8">The sequence shown here is derived from an EMBL/GenBank/DDBJ whole genome shotgun (WGS) entry which is preliminary data.</text>
</comment>
<feature type="transmembrane region" description="Helical" evidence="6">
    <location>
        <begin position="66"/>
        <end position="90"/>
    </location>
</feature>
<accession>A0A8J7GRB1</accession>
<keyword evidence="6" id="KW-1133">Transmembrane helix</keyword>
<dbReference type="Gene3D" id="3.30.565.10">
    <property type="entry name" value="Histidine kinase-like ATPase, C-terminal domain"/>
    <property type="match status" value="1"/>
</dbReference>
<comment type="catalytic activity">
    <reaction evidence="1">
        <text>ATP + protein L-histidine = ADP + protein N-phospho-L-histidine.</text>
        <dbReference type="EC" id="2.7.13.3"/>
    </reaction>
</comment>
<evidence type="ECO:0000256" key="2">
    <source>
        <dbReference type="ARBA" id="ARBA00012438"/>
    </source>
</evidence>
<dbReference type="InterPro" id="IPR050482">
    <property type="entry name" value="Sensor_HK_TwoCompSys"/>
</dbReference>
<dbReference type="InterPro" id="IPR003594">
    <property type="entry name" value="HATPase_dom"/>
</dbReference>
<feature type="transmembrane region" description="Helical" evidence="6">
    <location>
        <begin position="119"/>
        <end position="138"/>
    </location>
</feature>
<protein>
    <recommendedName>
        <fullName evidence="2">histidine kinase</fullName>
        <ecNumber evidence="2">2.7.13.3</ecNumber>
    </recommendedName>
</protein>
<dbReference type="GO" id="GO:0000160">
    <property type="term" value="P:phosphorelay signal transduction system"/>
    <property type="evidence" value="ECO:0007669"/>
    <property type="project" value="UniProtKB-KW"/>
</dbReference>
<keyword evidence="6" id="KW-0472">Membrane</keyword>
<gene>
    <name evidence="8" type="ORF">IW245_001720</name>
</gene>
<organism evidence="8 9">
    <name type="scientific">Longispora fulva</name>
    <dbReference type="NCBI Taxonomy" id="619741"/>
    <lineage>
        <taxon>Bacteria</taxon>
        <taxon>Bacillati</taxon>
        <taxon>Actinomycetota</taxon>
        <taxon>Actinomycetes</taxon>
        <taxon>Micromonosporales</taxon>
        <taxon>Micromonosporaceae</taxon>
        <taxon>Longispora</taxon>
    </lineage>
</organism>
<keyword evidence="5" id="KW-0902">Two-component regulatory system</keyword>
<proteinExistence type="predicted"/>
<dbReference type="RefSeq" id="WP_197002623.1">
    <property type="nucleotide sequence ID" value="NZ_BONS01000002.1"/>
</dbReference>
<name>A0A8J7GRB1_9ACTN</name>
<evidence type="ECO:0000256" key="5">
    <source>
        <dbReference type="ARBA" id="ARBA00023012"/>
    </source>
</evidence>